<protein>
    <submittedName>
        <fullName evidence="1">Uncharacterized protein</fullName>
    </submittedName>
</protein>
<name>A0A379IWG3_ECTME</name>
<dbReference type="Proteomes" id="UP000254260">
    <property type="component" value="Unassembled WGS sequence"/>
</dbReference>
<evidence type="ECO:0000313" key="2">
    <source>
        <dbReference type="Proteomes" id="UP000254260"/>
    </source>
</evidence>
<dbReference type="AlphaFoldDB" id="A0A379IWG3"/>
<organism evidence="1 2">
    <name type="scientific">Ectopseudomonas mendocina</name>
    <name type="common">Pseudomonas mendocina</name>
    <dbReference type="NCBI Taxonomy" id="300"/>
    <lineage>
        <taxon>Bacteria</taxon>
        <taxon>Pseudomonadati</taxon>
        <taxon>Pseudomonadota</taxon>
        <taxon>Gammaproteobacteria</taxon>
        <taxon>Pseudomonadales</taxon>
        <taxon>Pseudomonadaceae</taxon>
        <taxon>Ectopseudomonas</taxon>
    </lineage>
</organism>
<evidence type="ECO:0000313" key="1">
    <source>
        <dbReference type="EMBL" id="SUD40648.1"/>
    </source>
</evidence>
<accession>A0A379IWG3</accession>
<proteinExistence type="predicted"/>
<reference evidence="1 2" key="1">
    <citation type="submission" date="2018-06" db="EMBL/GenBank/DDBJ databases">
        <authorList>
            <consortium name="Pathogen Informatics"/>
            <person name="Doyle S."/>
        </authorList>
    </citation>
    <scope>NUCLEOTIDE SEQUENCE [LARGE SCALE GENOMIC DNA]</scope>
    <source>
        <strain evidence="1 2">NCTC10899</strain>
    </source>
</reference>
<dbReference type="EMBL" id="UGUU01000001">
    <property type="protein sequence ID" value="SUD40648.1"/>
    <property type="molecule type" value="Genomic_DNA"/>
</dbReference>
<sequence>MTARTIKALCDERSPDSESMRRDALASWSHRNDIAEYDKVINALSRNSDAFRKEMESNLTRARSQIAQALAEDSTHCTDLATFLADEKYAIKPVIRKLRRLVGNLGLDIAEKPSSTSPTKVKPVGLAHLTVLADAEMANVGSYEGALKDRNLRNAREDRLQTYLKNQGLVAGYGRVVSDNRLREWRGAQQSRFSLSCRSFQDKAQETRMKNALGQNMVVVGQPRNVIDGKNAEISLRDCQLFTLEQTQESMPQANDEAGLVHRPPEAAEVYTGPGKGIAMNKVDRVLYVADFQNRMDGFGNGYTSREEDIYVLLSDGTAYHHTWNFPFTDLDVTASKTREPEHWLTWSKGWAGKITLSRDGGEVDLSNAQELASLSPDTRLDHSYYFLNVGVGGSRRDRSFIFRPDGTVTHKRGGFFAGNFGTSYIIATNNRDDSVTSTYRFEDYALVLSTAQGEERRFFAVLEDSDKAKPEDVIVDGEVYWTRKKEQ</sequence>
<gene>
    <name evidence="1" type="ORF">NCTC10899_03498</name>
</gene>